<dbReference type="Gene3D" id="3.30.1340.30">
    <property type="match status" value="3"/>
</dbReference>
<keyword evidence="4" id="KW-1185">Reference proteome</keyword>
<name>A0A1M7HU32_9FLAO</name>
<dbReference type="AlphaFoldDB" id="A0A1M7HU32"/>
<feature type="domain" description="BON" evidence="2">
    <location>
        <begin position="150"/>
        <end position="218"/>
    </location>
</feature>
<evidence type="ECO:0000256" key="1">
    <source>
        <dbReference type="ARBA" id="ARBA00022729"/>
    </source>
</evidence>
<sequence length="219" mass="24747">MKKSDTILEKEVSETIKWEPLLHSNDIDVKAHDGIVTLGGTVDNYAQKKEAAKAVKNISGVKAVVDAIKVDLFFSAIRSDQEITSSVAHALQENWAVPNHMIKVTVKDGWVTLDGILHWDFQRKAAESAIRYLEGVRGVIDNIKIEAEIKNELQKEFVEKALRRSWLLDIDNIRVRVDEKTIILSGIVESLFQKEEAERIAWNTPGVCYVDNELLVELN</sequence>
<gene>
    <name evidence="3" type="ORF">SAMN05444366_2869</name>
</gene>
<dbReference type="STRING" id="29534.SAMN05444366_2869"/>
<dbReference type="InterPro" id="IPR007055">
    <property type="entry name" value="BON_dom"/>
</dbReference>
<keyword evidence="1" id="KW-0732">Signal</keyword>
<dbReference type="SMART" id="SM00749">
    <property type="entry name" value="BON"/>
    <property type="match status" value="3"/>
</dbReference>
<dbReference type="Proteomes" id="UP000184121">
    <property type="component" value="Unassembled WGS sequence"/>
</dbReference>
<dbReference type="OrthoDB" id="870892at2"/>
<dbReference type="PROSITE" id="PS50914">
    <property type="entry name" value="BON"/>
    <property type="match status" value="3"/>
</dbReference>
<dbReference type="Pfam" id="PF04972">
    <property type="entry name" value="BON"/>
    <property type="match status" value="3"/>
</dbReference>
<reference evidence="4" key="1">
    <citation type="submission" date="2016-11" db="EMBL/GenBank/DDBJ databases">
        <authorList>
            <person name="Varghese N."/>
            <person name="Submissions S."/>
        </authorList>
    </citation>
    <scope>NUCLEOTIDE SEQUENCE [LARGE SCALE GENOMIC DNA]</scope>
    <source>
        <strain evidence="4">DSM 1811</strain>
    </source>
</reference>
<dbReference type="PANTHER" id="PTHR34606">
    <property type="entry name" value="BON DOMAIN-CONTAINING PROTEIN"/>
    <property type="match status" value="1"/>
</dbReference>
<evidence type="ECO:0000313" key="3">
    <source>
        <dbReference type="EMBL" id="SHM31853.1"/>
    </source>
</evidence>
<dbReference type="RefSeq" id="WP_072973483.1">
    <property type="nucleotide sequence ID" value="NZ_FRBY01000004.1"/>
</dbReference>
<dbReference type="PANTHER" id="PTHR34606:SF4">
    <property type="entry name" value="OUTER MEMBRANE LIPOPROTEIN DOLP"/>
    <property type="match status" value="1"/>
</dbReference>
<feature type="domain" description="BON" evidence="2">
    <location>
        <begin position="4"/>
        <end position="72"/>
    </location>
</feature>
<feature type="domain" description="BON" evidence="2">
    <location>
        <begin position="79"/>
        <end position="147"/>
    </location>
</feature>
<accession>A0A1M7HU32</accession>
<proteinExistence type="predicted"/>
<dbReference type="InterPro" id="IPR051686">
    <property type="entry name" value="Lipoprotein_DolP"/>
</dbReference>
<organism evidence="3 4">
    <name type="scientific">Flavobacterium saccharophilum</name>
    <dbReference type="NCBI Taxonomy" id="29534"/>
    <lineage>
        <taxon>Bacteria</taxon>
        <taxon>Pseudomonadati</taxon>
        <taxon>Bacteroidota</taxon>
        <taxon>Flavobacteriia</taxon>
        <taxon>Flavobacteriales</taxon>
        <taxon>Flavobacteriaceae</taxon>
        <taxon>Flavobacterium</taxon>
    </lineage>
</organism>
<dbReference type="InterPro" id="IPR014004">
    <property type="entry name" value="Transpt-assoc_nodulatn_dom_bac"/>
</dbReference>
<protein>
    <submittedName>
        <fullName evidence="3">Osmotically-inducible protein OsmY, contains BON domain</fullName>
    </submittedName>
</protein>
<evidence type="ECO:0000259" key="2">
    <source>
        <dbReference type="PROSITE" id="PS50914"/>
    </source>
</evidence>
<evidence type="ECO:0000313" key="4">
    <source>
        <dbReference type="Proteomes" id="UP000184121"/>
    </source>
</evidence>
<dbReference type="EMBL" id="FRBY01000004">
    <property type="protein sequence ID" value="SHM31853.1"/>
    <property type="molecule type" value="Genomic_DNA"/>
</dbReference>